<reference evidence="2" key="1">
    <citation type="submission" date="2025-08" db="UniProtKB">
        <authorList>
            <consortium name="RefSeq"/>
        </authorList>
    </citation>
    <scope>IDENTIFICATION</scope>
</reference>
<gene>
    <name evidence="2" type="primary">LOC108039259</name>
</gene>
<feature type="region of interest" description="Disordered" evidence="1">
    <location>
        <begin position="320"/>
        <end position="541"/>
    </location>
</feature>
<organism evidence="2">
    <name type="scientific">Drosophila rhopaloa</name>
    <name type="common">Fruit fly</name>
    <dbReference type="NCBI Taxonomy" id="1041015"/>
    <lineage>
        <taxon>Eukaryota</taxon>
        <taxon>Metazoa</taxon>
        <taxon>Ecdysozoa</taxon>
        <taxon>Arthropoda</taxon>
        <taxon>Hexapoda</taxon>
        <taxon>Insecta</taxon>
        <taxon>Pterygota</taxon>
        <taxon>Neoptera</taxon>
        <taxon>Endopterygota</taxon>
        <taxon>Diptera</taxon>
        <taxon>Brachycera</taxon>
        <taxon>Muscomorpha</taxon>
        <taxon>Ephydroidea</taxon>
        <taxon>Drosophilidae</taxon>
        <taxon>Drosophila</taxon>
        <taxon>Sophophora</taxon>
    </lineage>
</organism>
<dbReference type="AlphaFoldDB" id="A0A6P4E199"/>
<feature type="compositionally biased region" description="Basic and acidic residues" evidence="1">
    <location>
        <begin position="345"/>
        <end position="357"/>
    </location>
</feature>
<feature type="region of interest" description="Disordered" evidence="1">
    <location>
        <begin position="156"/>
        <end position="307"/>
    </location>
</feature>
<name>A0A6P4E199_DRORH</name>
<evidence type="ECO:0000313" key="2">
    <source>
        <dbReference type="RefSeq" id="XP_016971677.1"/>
    </source>
</evidence>
<protein>
    <submittedName>
        <fullName evidence="2">Fibrous sheath CABYR-binding protein-like</fullName>
    </submittedName>
</protein>
<feature type="compositionally biased region" description="Basic and acidic residues" evidence="1">
    <location>
        <begin position="507"/>
        <end position="520"/>
    </location>
</feature>
<dbReference type="RefSeq" id="XP_016971677.1">
    <property type="nucleotide sequence ID" value="XM_017116188.1"/>
</dbReference>
<feature type="non-terminal residue" evidence="2">
    <location>
        <position position="1"/>
    </location>
</feature>
<feature type="compositionally biased region" description="Acidic residues" evidence="1">
    <location>
        <begin position="402"/>
        <end position="414"/>
    </location>
</feature>
<accession>A0A6P4E199</accession>
<feature type="compositionally biased region" description="Acidic residues" evidence="1">
    <location>
        <begin position="470"/>
        <end position="480"/>
    </location>
</feature>
<feature type="compositionally biased region" description="Basic and acidic residues" evidence="1">
    <location>
        <begin position="297"/>
        <end position="306"/>
    </location>
</feature>
<feature type="compositionally biased region" description="Polar residues" evidence="1">
    <location>
        <begin position="281"/>
        <end position="290"/>
    </location>
</feature>
<sequence length="582" mass="63287">QEVRSLAHLKELAVNYEVVMDKYRRQPAAGIGPYRGAASFLPTTIKMPTGPMPPAATHPMGWIPYVPDNGVPYGTPYPGASFLNPNVNHAPIVKGPSTSHALSATDGEITNGMITHEPERPVDARRACRNCKMKRSTEQREREARTAEWVAMRQAGGPMLTPPCQAEPTPPDQIEPNPSSQAGGPTLTPPCQAGTSRRRQMGPTPSHQPDPAEMALSDAGEAGSSSRSNRAPRYQPEMENVSEEDIPQNQDDLPTMPRTPRSETAMLLAVDEDIPPDDQSTRPNTPTTDNAMGAAANEERDPHQDNNDDIVLAAIEADVPSGYSSGNGIPQCSLYGPPTECDCAYLDRWDEPPRDPDDPYEPVNSIDEDDLDFWPVLHRDDSDGSSYSDEPVFVMVEGLFAEPEDDPATSEDDGINSLGSDSTEEYLPSEVSADSGADLNDSKLSSDHEDQQAHEVQHEHHQELHHDPEPADEGPQEPVDDIPVVRGSSPTEVDFAIPSLYDGSNEVQHEHHQELHHDPEPADEGPQEPVDGIPVVRGSSPTEVDFAIPSLYDGSNEELAQLLCEAEFALEPPAIVFPPEPT</sequence>
<feature type="compositionally biased region" description="Basic and acidic residues" evidence="1">
    <location>
        <begin position="440"/>
        <end position="469"/>
    </location>
</feature>
<proteinExistence type="predicted"/>
<evidence type="ECO:0000256" key="1">
    <source>
        <dbReference type="SAM" id="MobiDB-lite"/>
    </source>
</evidence>